<dbReference type="PANTHER" id="PTHR13460:SF0">
    <property type="entry name" value="MALECTIN"/>
    <property type="match status" value="1"/>
</dbReference>
<keyword evidence="3" id="KW-0812">Transmembrane</keyword>
<evidence type="ECO:0000256" key="9">
    <source>
        <dbReference type="ARBA" id="ARBA00023180"/>
    </source>
</evidence>
<dbReference type="InterPro" id="IPR029018">
    <property type="entry name" value="Hex-like_dom2"/>
</dbReference>
<evidence type="ECO:0000256" key="1">
    <source>
        <dbReference type="ARBA" id="ARBA00004115"/>
    </source>
</evidence>
<keyword evidence="5" id="KW-0378">Hydrolase</keyword>
<keyword evidence="4" id="KW-0732">Signal</keyword>
<name>A0ABT0C4B7_9BACT</name>
<sequence>MKLIYISFFLLLPFFYIQAGEPQKIQLPENPSRVMTYSAKELQKYIWLRCNKLLPVEEGISNKHEKYMICLQIDSVSLGQEEYLINKQQENLYIHGGSEVALLYGVYTYAEHLGVRFALHGDILPDEKFNKSLFDCPEIKGKPLFEKRGLLPFHDFPEGPDLWDEDMYKSCITQMIKMKLNFFSLHTYPHVEANVWIGLSEDVLPNGDVSYSYPTSLANTARSTSWGYSAMNTRDYSSGAASLFSDSVYMSPLLGGIPWPKDSEQMNGVFNRTGNLFDQVFSLGKSLGVQFCVGLESPISIPGPVRERLKQKGINPDSNEAVYELYKGIFTRIKRAHPLDYFWLWSPEGWTWGTPTKASVEATITDINIARRALNEVLPSCGFGVSGWVIGPPDNKCLFDTVLPKTDFISSLSRLCGQERLDLGYHQLPEDRFSFPILWMEDDPALTTPQFWVGRLRSDLAESYGAGSKGVNANFWRTSSIAPNLMAYAQGCWEQKEWNPFWGKEYQVQLTKSDLRKGGIGQNYYKHIKGTEDQYLYNTQRYDIKGYRINLPNGNYRVTFLFSETKYKEPDKRVFDIALEGEKLLQGIDVYKLVGSDTVCQVVSPDFRVDDFTLDIDIEPLKGETFLSAFIIEGMTDDVNQIKGEPYRRCIDVGGGLYKDFEADLNEFESNAPEIKRDLSCFSFYLDYAQVMFGKEAAKEIARIFESVDGTVGNEGFRNFKMPRPAAWITGPGVINPNEKSWQEESIKYAFVDSLNILRDRISGKGNLERFDYWLNTFKYLRSMGQLGCVRGELDKKMKEMSNYSHLEQKSFVSDQILPLRIQLSRLWEEMLGYLIQTVNTTGELGTVINLESQTRKTYSFLNKYDKDIETILGEKLPSTVCLSEVYSGSPRMFVLNERSMLEKGEAYTLKLHVLGSDKMDKEPILYYRELGTKKFKKVVMEKKTDRYFEIQIPNRENRTLEYYIETKFTTQTVRYPVSAPQCNKTWVYY</sequence>
<dbReference type="Gene3D" id="2.60.120.430">
    <property type="entry name" value="Galactose-binding lectin"/>
    <property type="match status" value="1"/>
</dbReference>
<comment type="subcellular location">
    <subcellularLocation>
        <location evidence="1">Endoplasmic reticulum membrane</location>
        <topology evidence="1">Single-pass type I membrane protein</topology>
    </subcellularLocation>
</comment>
<evidence type="ECO:0000313" key="12">
    <source>
        <dbReference type="EMBL" id="MCJ2381859.1"/>
    </source>
</evidence>
<keyword evidence="8" id="KW-0472">Membrane</keyword>
<feature type="domain" description="Malectin" evidence="11">
    <location>
        <begin position="517"/>
        <end position="620"/>
    </location>
</feature>
<keyword evidence="7" id="KW-1133">Transmembrane helix</keyword>
<keyword evidence="6" id="KW-0256">Endoplasmic reticulum</keyword>
<evidence type="ECO:0000256" key="7">
    <source>
        <dbReference type="ARBA" id="ARBA00022989"/>
    </source>
</evidence>
<comment type="similarity">
    <text evidence="2">Belongs to the malectin family.</text>
</comment>
<dbReference type="Proteomes" id="UP001165444">
    <property type="component" value="Unassembled WGS sequence"/>
</dbReference>
<keyword evidence="13" id="KW-1185">Reference proteome</keyword>
<keyword evidence="9" id="KW-0325">Glycoprotein</keyword>
<dbReference type="InterPro" id="IPR021720">
    <property type="entry name" value="Malectin_dom"/>
</dbReference>
<evidence type="ECO:0000259" key="11">
    <source>
        <dbReference type="Pfam" id="PF11721"/>
    </source>
</evidence>
<reference evidence="12 13" key="1">
    <citation type="submission" date="2022-03" db="EMBL/GenBank/DDBJ databases">
        <title>Parabacteroides sp. nov. isolated from swine feces.</title>
        <authorList>
            <person name="Bak J.E."/>
        </authorList>
    </citation>
    <scope>NUCLEOTIDE SEQUENCE [LARGE SCALE GENOMIC DNA]</scope>
    <source>
        <strain evidence="12 13">AGMB00274</strain>
    </source>
</reference>
<comment type="caution">
    <text evidence="12">The sequence shown here is derived from an EMBL/GenBank/DDBJ whole genome shotgun (WGS) entry which is preliminary data.</text>
</comment>
<evidence type="ECO:0000256" key="8">
    <source>
        <dbReference type="ARBA" id="ARBA00023136"/>
    </source>
</evidence>
<evidence type="ECO:0000256" key="2">
    <source>
        <dbReference type="ARBA" id="ARBA00009141"/>
    </source>
</evidence>
<dbReference type="Pfam" id="PF11721">
    <property type="entry name" value="Malectin"/>
    <property type="match status" value="1"/>
</dbReference>
<evidence type="ECO:0000256" key="4">
    <source>
        <dbReference type="ARBA" id="ARBA00022729"/>
    </source>
</evidence>
<evidence type="ECO:0000313" key="13">
    <source>
        <dbReference type="Proteomes" id="UP001165444"/>
    </source>
</evidence>
<evidence type="ECO:0000256" key="6">
    <source>
        <dbReference type="ARBA" id="ARBA00022824"/>
    </source>
</evidence>
<protein>
    <submittedName>
        <fullName evidence="12">Malectin</fullName>
    </submittedName>
</protein>
<dbReference type="PANTHER" id="PTHR13460">
    <property type="match status" value="1"/>
</dbReference>
<accession>A0ABT0C4B7</accession>
<evidence type="ECO:0000256" key="10">
    <source>
        <dbReference type="ARBA" id="ARBA00023277"/>
    </source>
</evidence>
<dbReference type="SUPFAM" id="SSF55545">
    <property type="entry name" value="beta-N-acetylhexosaminidase-like domain"/>
    <property type="match status" value="1"/>
</dbReference>
<dbReference type="RefSeq" id="WP_243326295.1">
    <property type="nucleotide sequence ID" value="NZ_JAKZMM010000045.1"/>
</dbReference>
<proteinExistence type="inferred from homology"/>
<gene>
    <name evidence="12" type="ORF">MUN53_14800</name>
</gene>
<dbReference type="Gene3D" id="3.30.379.10">
    <property type="entry name" value="Chitobiase/beta-hexosaminidase domain 2-like"/>
    <property type="match status" value="1"/>
</dbReference>
<evidence type="ECO:0000256" key="3">
    <source>
        <dbReference type="ARBA" id="ARBA00022692"/>
    </source>
</evidence>
<evidence type="ECO:0000256" key="5">
    <source>
        <dbReference type="ARBA" id="ARBA00022801"/>
    </source>
</evidence>
<dbReference type="EMBL" id="JAKZMM010000045">
    <property type="protein sequence ID" value="MCJ2381859.1"/>
    <property type="molecule type" value="Genomic_DNA"/>
</dbReference>
<keyword evidence="10" id="KW-0119">Carbohydrate metabolism</keyword>
<organism evidence="12 13">
    <name type="scientific">Parabacteroides faecalis</name>
    <dbReference type="NCBI Taxonomy" id="2924040"/>
    <lineage>
        <taxon>Bacteria</taxon>
        <taxon>Pseudomonadati</taxon>
        <taxon>Bacteroidota</taxon>
        <taxon>Bacteroidia</taxon>
        <taxon>Bacteroidales</taxon>
        <taxon>Tannerellaceae</taxon>
        <taxon>Parabacteroides</taxon>
    </lineage>
</organism>
<dbReference type="InterPro" id="IPR039155">
    <property type="entry name" value="MLEC"/>
</dbReference>